<reference evidence="3" key="1">
    <citation type="journal article" date="2019" name="Int. J. Syst. Evol. Microbiol.">
        <title>The Global Catalogue of Microorganisms (GCM) 10K type strain sequencing project: providing services to taxonomists for standard genome sequencing and annotation.</title>
        <authorList>
            <consortium name="The Broad Institute Genomics Platform"/>
            <consortium name="The Broad Institute Genome Sequencing Center for Infectious Disease"/>
            <person name="Wu L."/>
            <person name="Ma J."/>
        </authorList>
    </citation>
    <scope>NUCLEOTIDE SEQUENCE [LARGE SCALE GENOMIC DNA]</scope>
    <source>
        <strain evidence="3">CGMCC 1.15399</strain>
    </source>
</reference>
<dbReference type="Proteomes" id="UP001597097">
    <property type="component" value="Unassembled WGS sequence"/>
</dbReference>
<evidence type="ECO:0000256" key="1">
    <source>
        <dbReference type="SAM" id="MobiDB-lite"/>
    </source>
</evidence>
<feature type="compositionally biased region" description="Basic and acidic residues" evidence="1">
    <location>
        <begin position="13"/>
        <end position="38"/>
    </location>
</feature>
<keyword evidence="3" id="KW-1185">Reference proteome</keyword>
<accession>A0ABW4GCS6</accession>
<feature type="region of interest" description="Disordered" evidence="1">
    <location>
        <begin position="1"/>
        <end position="57"/>
    </location>
</feature>
<dbReference type="RefSeq" id="WP_219526973.1">
    <property type="nucleotide sequence ID" value="NZ_JAHKRM010000001.1"/>
</dbReference>
<dbReference type="EMBL" id="JBHUCM010000019">
    <property type="protein sequence ID" value="MFD1540537.1"/>
    <property type="molecule type" value="Genomic_DNA"/>
</dbReference>
<proteinExistence type="predicted"/>
<sequence>MLFDPADAINPAKWKEIPRMGKHEGDKPSQKPVEKPKPSSDGFRPDQPGQHEKPGQK</sequence>
<protein>
    <submittedName>
        <fullName evidence="2">Uncharacterized protein</fullName>
    </submittedName>
</protein>
<gene>
    <name evidence="2" type="ORF">ACFSJ0_26015</name>
</gene>
<evidence type="ECO:0000313" key="2">
    <source>
        <dbReference type="EMBL" id="MFD1540537.1"/>
    </source>
</evidence>
<evidence type="ECO:0000313" key="3">
    <source>
        <dbReference type="Proteomes" id="UP001597097"/>
    </source>
</evidence>
<comment type="caution">
    <text evidence="2">The sequence shown here is derived from an EMBL/GenBank/DDBJ whole genome shotgun (WGS) entry which is preliminary data.</text>
</comment>
<organism evidence="2 3">
    <name type="scientific">Nonomuraea guangzhouensis</name>
    <dbReference type="NCBI Taxonomy" id="1291555"/>
    <lineage>
        <taxon>Bacteria</taxon>
        <taxon>Bacillati</taxon>
        <taxon>Actinomycetota</taxon>
        <taxon>Actinomycetes</taxon>
        <taxon>Streptosporangiales</taxon>
        <taxon>Streptosporangiaceae</taxon>
        <taxon>Nonomuraea</taxon>
    </lineage>
</organism>
<name>A0ABW4GCS6_9ACTN</name>